<reference evidence="2 3" key="1">
    <citation type="submission" date="2021-06" db="EMBL/GenBank/DDBJ databases">
        <title>Caerostris darwini draft genome.</title>
        <authorList>
            <person name="Kono N."/>
            <person name="Arakawa K."/>
        </authorList>
    </citation>
    <scope>NUCLEOTIDE SEQUENCE [LARGE SCALE GENOMIC DNA]</scope>
</reference>
<proteinExistence type="predicted"/>
<comment type="caution">
    <text evidence="2">The sequence shown here is derived from an EMBL/GenBank/DDBJ whole genome shotgun (WGS) entry which is preliminary data.</text>
</comment>
<dbReference type="InterPro" id="IPR002083">
    <property type="entry name" value="MATH/TRAF_dom"/>
</dbReference>
<evidence type="ECO:0000259" key="1">
    <source>
        <dbReference type="PROSITE" id="PS50144"/>
    </source>
</evidence>
<dbReference type="EMBL" id="BPLQ01001593">
    <property type="protein sequence ID" value="GIX83244.1"/>
    <property type="molecule type" value="Genomic_DNA"/>
</dbReference>
<dbReference type="SUPFAM" id="SSF49599">
    <property type="entry name" value="TRAF domain-like"/>
    <property type="match status" value="1"/>
</dbReference>
<accession>A0AAV4NEJ2</accession>
<sequence length="306" mass="35450">MERSDKALFTFVWKLINFSFYSEPNTITSPAFVVKALEETTWALHLCPRDKSEPESEVTYYLQRMDDAGPESIAVDYELSLVNGRGYTMKSAMFRNYSFRRKCRDGCAAHALRDEILVEKKSSYLPDDTLTVHCKIWKLEEEAKEVGKCIAQTLIGIEHANIIWTVDNFSQLEVSQMIPVPISWASRKQPLFLVNMYKSDDRIIFQLLFNGGRDIKMCNFKVHLLDSSMNRREWNLYEIYFPATNVKQEWNLPFFAIEKIMDKKSTFLPKDVLTLECEFNVTAGVLSNEILSTVYTPINVSSCFIM</sequence>
<name>A0AAV4NEJ2_9ARAC</name>
<dbReference type="PROSITE" id="PS50144">
    <property type="entry name" value="MATH"/>
    <property type="match status" value="1"/>
</dbReference>
<protein>
    <submittedName>
        <fullName evidence="2">Speckle-type POZ protein B</fullName>
    </submittedName>
</protein>
<gene>
    <name evidence="2" type="primary">spop-b_12</name>
    <name evidence="2" type="ORF">CDAR_37991</name>
</gene>
<evidence type="ECO:0000313" key="3">
    <source>
        <dbReference type="Proteomes" id="UP001054837"/>
    </source>
</evidence>
<dbReference type="Gene3D" id="2.60.210.10">
    <property type="entry name" value="Apoptosis, Tumor Necrosis Factor Receptor Associated Protein 2, Chain A"/>
    <property type="match status" value="1"/>
</dbReference>
<dbReference type="AlphaFoldDB" id="A0AAV4NEJ2"/>
<dbReference type="CDD" id="cd00121">
    <property type="entry name" value="MATH"/>
    <property type="match status" value="1"/>
</dbReference>
<dbReference type="Proteomes" id="UP001054837">
    <property type="component" value="Unassembled WGS sequence"/>
</dbReference>
<evidence type="ECO:0000313" key="2">
    <source>
        <dbReference type="EMBL" id="GIX83244.1"/>
    </source>
</evidence>
<dbReference type="InterPro" id="IPR008974">
    <property type="entry name" value="TRAF-like"/>
</dbReference>
<keyword evidence="3" id="KW-1185">Reference proteome</keyword>
<organism evidence="2 3">
    <name type="scientific">Caerostris darwini</name>
    <dbReference type="NCBI Taxonomy" id="1538125"/>
    <lineage>
        <taxon>Eukaryota</taxon>
        <taxon>Metazoa</taxon>
        <taxon>Ecdysozoa</taxon>
        <taxon>Arthropoda</taxon>
        <taxon>Chelicerata</taxon>
        <taxon>Arachnida</taxon>
        <taxon>Araneae</taxon>
        <taxon>Araneomorphae</taxon>
        <taxon>Entelegynae</taxon>
        <taxon>Araneoidea</taxon>
        <taxon>Araneidae</taxon>
        <taxon>Caerostris</taxon>
    </lineage>
</organism>
<dbReference type="Pfam" id="PF22486">
    <property type="entry name" value="MATH_2"/>
    <property type="match status" value="1"/>
</dbReference>
<feature type="domain" description="MATH" evidence="1">
    <location>
        <begin position="8"/>
        <end position="136"/>
    </location>
</feature>